<dbReference type="CDD" id="cd11386">
    <property type="entry name" value="MCP_signal"/>
    <property type="match status" value="1"/>
</dbReference>
<accession>A0A0X3TZH0</accession>
<dbReference type="STRING" id="1685378.AVO44_04775"/>
<sequence length="781" mass="84729">MKMILSPKLALKLPLTIVGFCALVTVVLVTLSDLRFRDTALTNVEEHFKTLVLEREATLQSWLEGLDADVLALAAVPSTSTALEWFSATWSASEGDPRQALTTAYISGNPYPVGERQLLSKAEGSEVYHMHHGRYHPPFLSIVDSKGFYDVLLVSPQGDVVYSVKKEKDFTTNLLNGRFRDSGLGQVFRDAATDAPGTVHFSDLSPYEPSNNVPSSFVATKVINENGDYVGVLVIQVPIAMLEGIVNNPVGLGETGEVLLVGEDYNTRIASRFENGVKVLEKVPFSEQIEFALSGNTSFFPNATGINGDRVASYVSSIVFHNNRWALVAEQSLDEILAPVRAERNFQILVSIACALVLSVVGWLFARTITGPINSLRHTMEQVTQGDLDVEVPEATRRDDFGTIGRTLVRMRDDLREARKAEEERNQHQREQEEVVKELSIGLRRLSAGDFSQPITVPFRSDHEQLRQDFNTTMQTLNATVVEVINTSNSIRQGAAEISQASEDLSHRTESQAATLEQTAAALDEMTASVKSAAEGAKSVEVTMTESRKEAEDSGAVVQNAVAAMTEIEESASHISQIIGVIDDIAFQTNLLALNAGVEAARAGDAGRGFAVVASEVRALAQRSSEAAMEIKTLIGNSSKQVERGVDLVGKAGDALNRIVDRVGHISQMVSEIADGAAEQSTGLGEINIGVTQLDEVTQQNAAMVEESSASSHLLNSDAAKLSELVARFRVETEFDDPQSTVVEIKRPTAHGADWGPNTKVEARPIAVNGQLDGPEVWQEF</sequence>
<dbReference type="InterPro" id="IPR033479">
    <property type="entry name" value="dCache_1"/>
</dbReference>
<evidence type="ECO:0000256" key="9">
    <source>
        <dbReference type="SAM" id="Coils"/>
    </source>
</evidence>
<evidence type="ECO:0000256" key="4">
    <source>
        <dbReference type="ARBA" id="ARBA00022692"/>
    </source>
</evidence>
<dbReference type="Pfam" id="PF00015">
    <property type="entry name" value="MCPsignal"/>
    <property type="match status" value="1"/>
</dbReference>
<protein>
    <submittedName>
        <fullName evidence="13">Chemotaxis protein</fullName>
    </submittedName>
</protein>
<dbReference type="CDD" id="cd06225">
    <property type="entry name" value="HAMP"/>
    <property type="match status" value="1"/>
</dbReference>
<evidence type="ECO:0000313" key="14">
    <source>
        <dbReference type="Proteomes" id="UP000053690"/>
    </source>
</evidence>
<feature type="transmembrane region" description="Helical" evidence="10">
    <location>
        <begin position="346"/>
        <end position="366"/>
    </location>
</feature>
<dbReference type="SUPFAM" id="SSF158472">
    <property type="entry name" value="HAMP domain-like"/>
    <property type="match status" value="1"/>
</dbReference>
<dbReference type="InterPro" id="IPR003660">
    <property type="entry name" value="HAMP_dom"/>
</dbReference>
<evidence type="ECO:0000256" key="8">
    <source>
        <dbReference type="PROSITE-ProRule" id="PRU00284"/>
    </source>
</evidence>
<dbReference type="GO" id="GO:0005886">
    <property type="term" value="C:plasma membrane"/>
    <property type="evidence" value="ECO:0007669"/>
    <property type="project" value="UniProtKB-SubCell"/>
</dbReference>
<keyword evidence="9" id="KW-0175">Coiled coil</keyword>
<dbReference type="GO" id="GO:0006935">
    <property type="term" value="P:chemotaxis"/>
    <property type="evidence" value="ECO:0007669"/>
    <property type="project" value="UniProtKB-KW"/>
</dbReference>
<dbReference type="PROSITE" id="PS50885">
    <property type="entry name" value="HAMP"/>
    <property type="match status" value="2"/>
</dbReference>
<evidence type="ECO:0000256" key="5">
    <source>
        <dbReference type="ARBA" id="ARBA00022989"/>
    </source>
</evidence>
<dbReference type="FunFam" id="1.10.287.950:FF:000001">
    <property type="entry name" value="Methyl-accepting chemotaxis sensory transducer"/>
    <property type="match status" value="1"/>
</dbReference>
<keyword evidence="2" id="KW-1003">Cell membrane</keyword>
<evidence type="ECO:0000259" key="11">
    <source>
        <dbReference type="PROSITE" id="PS50111"/>
    </source>
</evidence>
<dbReference type="Pfam" id="PF00672">
    <property type="entry name" value="HAMP"/>
    <property type="match status" value="1"/>
</dbReference>
<keyword evidence="6 10" id="KW-0472">Membrane</keyword>
<dbReference type="Gene3D" id="1.10.287.950">
    <property type="entry name" value="Methyl-accepting chemotaxis protein"/>
    <property type="match status" value="1"/>
</dbReference>
<dbReference type="SUPFAM" id="SSF58104">
    <property type="entry name" value="Methyl-accepting chemotaxis protein (MCP) signaling domain"/>
    <property type="match status" value="1"/>
</dbReference>
<comment type="caution">
    <text evidence="13">The sequence shown here is derived from an EMBL/GenBank/DDBJ whole genome shotgun (WGS) entry which is preliminary data.</text>
</comment>
<comment type="subcellular location">
    <subcellularLocation>
        <location evidence="1">Cell membrane</location>
        <topology evidence="1">Multi-pass membrane protein</topology>
    </subcellularLocation>
</comment>
<dbReference type="PANTHER" id="PTHR43531:SF11">
    <property type="entry name" value="METHYL-ACCEPTING CHEMOTAXIS PROTEIN 3"/>
    <property type="match status" value="1"/>
</dbReference>
<evidence type="ECO:0000256" key="2">
    <source>
        <dbReference type="ARBA" id="ARBA00022475"/>
    </source>
</evidence>
<dbReference type="SMART" id="SM00283">
    <property type="entry name" value="MA"/>
    <property type="match status" value="1"/>
</dbReference>
<feature type="transmembrane region" description="Helical" evidence="10">
    <location>
        <begin position="12"/>
        <end position="31"/>
    </location>
</feature>
<feature type="coiled-coil region" evidence="9">
    <location>
        <begin position="411"/>
        <end position="438"/>
    </location>
</feature>
<evidence type="ECO:0000256" key="3">
    <source>
        <dbReference type="ARBA" id="ARBA00022500"/>
    </source>
</evidence>
<dbReference type="PANTHER" id="PTHR43531">
    <property type="entry name" value="PROTEIN ICFG"/>
    <property type="match status" value="1"/>
</dbReference>
<keyword evidence="5 10" id="KW-1133">Transmembrane helix</keyword>
<keyword evidence="4 10" id="KW-0812">Transmembrane</keyword>
<evidence type="ECO:0000259" key="12">
    <source>
        <dbReference type="PROSITE" id="PS50885"/>
    </source>
</evidence>
<evidence type="ECO:0000256" key="7">
    <source>
        <dbReference type="ARBA" id="ARBA00029447"/>
    </source>
</evidence>
<dbReference type="RefSeq" id="WP_068333350.1">
    <property type="nucleotide sequence ID" value="NZ_LQBP01000002.1"/>
</dbReference>
<keyword evidence="14" id="KW-1185">Reference proteome</keyword>
<dbReference type="Pfam" id="PF02743">
    <property type="entry name" value="dCache_1"/>
    <property type="match status" value="1"/>
</dbReference>
<evidence type="ECO:0000256" key="1">
    <source>
        <dbReference type="ARBA" id="ARBA00004651"/>
    </source>
</evidence>
<proteinExistence type="inferred from homology"/>
<keyword evidence="8" id="KW-0807">Transducer</keyword>
<feature type="domain" description="Methyl-accepting transducer" evidence="11">
    <location>
        <begin position="487"/>
        <end position="716"/>
    </location>
</feature>
<name>A0A0X3TZH0_9RHOB</name>
<dbReference type="InterPro" id="IPR004089">
    <property type="entry name" value="MCPsignal_dom"/>
</dbReference>
<dbReference type="GO" id="GO:0007165">
    <property type="term" value="P:signal transduction"/>
    <property type="evidence" value="ECO:0007669"/>
    <property type="project" value="UniProtKB-KW"/>
</dbReference>
<dbReference type="Proteomes" id="UP000053690">
    <property type="component" value="Unassembled WGS sequence"/>
</dbReference>
<comment type="similarity">
    <text evidence="7">Belongs to the methyl-accepting chemotaxis (MCP) protein family.</text>
</comment>
<dbReference type="InterPro" id="IPR051310">
    <property type="entry name" value="MCP_chemotaxis"/>
</dbReference>
<dbReference type="EMBL" id="LQBP01000002">
    <property type="protein sequence ID" value="KUJ81183.1"/>
    <property type="molecule type" value="Genomic_DNA"/>
</dbReference>
<gene>
    <name evidence="13" type="ORF">AVO44_04775</name>
</gene>
<organism evidence="13 14">
    <name type="scientific">Ruegeria profundi</name>
    <dbReference type="NCBI Taxonomy" id="1685378"/>
    <lineage>
        <taxon>Bacteria</taxon>
        <taxon>Pseudomonadati</taxon>
        <taxon>Pseudomonadota</taxon>
        <taxon>Alphaproteobacteria</taxon>
        <taxon>Rhodobacterales</taxon>
        <taxon>Roseobacteraceae</taxon>
        <taxon>Ruegeria</taxon>
    </lineage>
</organism>
<feature type="domain" description="HAMP" evidence="12">
    <location>
        <begin position="430"/>
        <end position="482"/>
    </location>
</feature>
<evidence type="ECO:0000313" key="13">
    <source>
        <dbReference type="EMBL" id="KUJ81183.1"/>
    </source>
</evidence>
<feature type="domain" description="HAMP" evidence="12">
    <location>
        <begin position="367"/>
        <end position="420"/>
    </location>
</feature>
<reference evidence="14" key="1">
    <citation type="submission" date="2015-12" db="EMBL/GenBank/DDBJ databases">
        <authorList>
            <person name="Zhang G."/>
            <person name="Stingl U."/>
        </authorList>
    </citation>
    <scope>NUCLEOTIDE SEQUENCE [LARGE SCALE GENOMIC DNA]</scope>
    <source>
        <strain evidence="14">ZGT108</strain>
    </source>
</reference>
<dbReference type="Gene3D" id="6.10.340.10">
    <property type="match status" value="1"/>
</dbReference>
<keyword evidence="3" id="KW-0145">Chemotaxis</keyword>
<dbReference type="PROSITE" id="PS50111">
    <property type="entry name" value="CHEMOTAXIS_TRANSDUC_2"/>
    <property type="match status" value="1"/>
</dbReference>
<dbReference type="AlphaFoldDB" id="A0A0X3TZH0"/>
<dbReference type="SMART" id="SM00304">
    <property type="entry name" value="HAMP"/>
    <property type="match status" value="2"/>
</dbReference>
<evidence type="ECO:0000256" key="10">
    <source>
        <dbReference type="SAM" id="Phobius"/>
    </source>
</evidence>
<evidence type="ECO:0000256" key="6">
    <source>
        <dbReference type="ARBA" id="ARBA00023136"/>
    </source>
</evidence>